<organism evidence="2 3">
    <name type="scientific">Agromyces tropicus</name>
    <dbReference type="NCBI Taxonomy" id="555371"/>
    <lineage>
        <taxon>Bacteria</taxon>
        <taxon>Bacillati</taxon>
        <taxon>Actinomycetota</taxon>
        <taxon>Actinomycetes</taxon>
        <taxon>Micrococcales</taxon>
        <taxon>Microbacteriaceae</taxon>
        <taxon>Agromyces</taxon>
    </lineage>
</organism>
<keyword evidence="1" id="KW-1133">Transmembrane helix</keyword>
<evidence type="ECO:0000313" key="3">
    <source>
        <dbReference type="Proteomes" id="UP001501196"/>
    </source>
</evidence>
<dbReference type="Proteomes" id="UP001501196">
    <property type="component" value="Unassembled WGS sequence"/>
</dbReference>
<comment type="caution">
    <text evidence="2">The sequence shown here is derived from an EMBL/GenBank/DDBJ whole genome shotgun (WGS) entry which is preliminary data.</text>
</comment>
<feature type="transmembrane region" description="Helical" evidence="1">
    <location>
        <begin position="94"/>
        <end position="114"/>
    </location>
</feature>
<feature type="transmembrane region" description="Helical" evidence="1">
    <location>
        <begin position="18"/>
        <end position="37"/>
    </location>
</feature>
<keyword evidence="1" id="KW-0472">Membrane</keyword>
<keyword evidence="1" id="KW-0812">Transmembrane</keyword>
<evidence type="ECO:0008006" key="4">
    <source>
        <dbReference type="Google" id="ProtNLM"/>
    </source>
</evidence>
<gene>
    <name evidence="2" type="ORF">GCM10009819_07990</name>
</gene>
<evidence type="ECO:0000256" key="1">
    <source>
        <dbReference type="SAM" id="Phobius"/>
    </source>
</evidence>
<proteinExistence type="predicted"/>
<feature type="transmembrane region" description="Helical" evidence="1">
    <location>
        <begin position="62"/>
        <end position="82"/>
    </location>
</feature>
<reference evidence="3" key="1">
    <citation type="journal article" date="2019" name="Int. J. Syst. Evol. Microbiol.">
        <title>The Global Catalogue of Microorganisms (GCM) 10K type strain sequencing project: providing services to taxonomists for standard genome sequencing and annotation.</title>
        <authorList>
            <consortium name="The Broad Institute Genomics Platform"/>
            <consortium name="The Broad Institute Genome Sequencing Center for Infectious Disease"/>
            <person name="Wu L."/>
            <person name="Ma J."/>
        </authorList>
    </citation>
    <scope>NUCLEOTIDE SEQUENCE [LARGE SCALE GENOMIC DNA]</scope>
    <source>
        <strain evidence="3">JCM 15672</strain>
    </source>
</reference>
<keyword evidence="3" id="KW-1185">Reference proteome</keyword>
<name>A0ABP5FI95_9MICO</name>
<sequence>MSGDEAAVEPTHARRTPFWLELTLAIVFGLFFAYDAWEAVGNLVGMAGVAAALGTMLSTTGWIVLIGAILLPVAIFAIAFLIGRRRGAVVQAALYLAGLAVSAALYLDILLMFGPGALLA</sequence>
<accession>A0ABP5FI95</accession>
<protein>
    <recommendedName>
        <fullName evidence="4">Bacitracin resistance protein</fullName>
    </recommendedName>
</protein>
<dbReference type="EMBL" id="BAAAPW010000001">
    <property type="protein sequence ID" value="GAA2027055.1"/>
    <property type="molecule type" value="Genomic_DNA"/>
</dbReference>
<evidence type="ECO:0000313" key="2">
    <source>
        <dbReference type="EMBL" id="GAA2027055.1"/>
    </source>
</evidence>